<dbReference type="SUPFAM" id="SSF56059">
    <property type="entry name" value="Glutathione synthetase ATP-binding domain-like"/>
    <property type="match status" value="1"/>
</dbReference>
<dbReference type="InterPro" id="IPR011761">
    <property type="entry name" value="ATP-grasp"/>
</dbReference>
<dbReference type="GO" id="GO:0046872">
    <property type="term" value="F:metal ion binding"/>
    <property type="evidence" value="ECO:0007669"/>
    <property type="project" value="InterPro"/>
</dbReference>
<keyword evidence="1" id="KW-0436">Ligase</keyword>
<organism evidence="4 5">
    <name type="scientific">Paramuricea clavata</name>
    <name type="common">Red gorgonian</name>
    <name type="synonym">Violescent sea-whip</name>
    <dbReference type="NCBI Taxonomy" id="317549"/>
    <lineage>
        <taxon>Eukaryota</taxon>
        <taxon>Metazoa</taxon>
        <taxon>Cnidaria</taxon>
        <taxon>Anthozoa</taxon>
        <taxon>Octocorallia</taxon>
        <taxon>Malacalcyonacea</taxon>
        <taxon>Plexauridae</taxon>
        <taxon>Paramuricea</taxon>
    </lineage>
</organism>
<dbReference type="PROSITE" id="PS50975">
    <property type="entry name" value="ATP_GRASP"/>
    <property type="match status" value="1"/>
</dbReference>
<name>A0A6S7JZZ4_PARCT</name>
<dbReference type="OrthoDB" id="9975162at2759"/>
<dbReference type="AlphaFoldDB" id="A0A6S7JZZ4"/>
<evidence type="ECO:0000256" key="1">
    <source>
        <dbReference type="ARBA" id="ARBA00022598"/>
    </source>
</evidence>
<evidence type="ECO:0000313" key="5">
    <source>
        <dbReference type="Proteomes" id="UP001152795"/>
    </source>
</evidence>
<gene>
    <name evidence="4" type="ORF">PACLA_8A012668</name>
</gene>
<proteinExistence type="predicted"/>
<sequence length="456" mass="51995">MLGKVLVLLPNGNDRAEASKIDKSKYETHFLHASDEVKDRKMSALAYSEYLVKPGFLNNYVERAVEYVKHNGITGIMYGHDMPSIVASVVCRKTGLPGPSLDSTFICLHKYYSRQINPDNLWYEYIDLDDSDESWKTRIHFPCFVKAPFLTSNKGCCAVDNEEEMVTALKNIRELTLPFFKGYAEFFTKYLDLKKFPLAVKNIVVVEELIQCRDQYFVESWADESGVCSTYTTAVECFCNQKEDILTGYVTPEFTLNKTEGEKMVKTAEDAGLRAGLRNTFFNVELWKIGTDFKIVEINSRCVSMSSATYTRMFGFSNYEAAIALACEKKEKIPKSPASIVYQEGDEISGDFYVLSYEEGIAKDLIDFDYARRGSVVDGAYSNHGPGIELFVTEKSVVKQTSTRGFMLCCYMITANSVDELFENMRKIRKKIFLCKDHLDLHIVEPKRLEYNLQRG</sequence>
<protein>
    <submittedName>
        <fullName evidence="4">ATP-grasp domain-containing</fullName>
    </submittedName>
</protein>
<dbReference type="InterPro" id="IPR052032">
    <property type="entry name" value="ATP-dep_AA_Ligase"/>
</dbReference>
<keyword evidence="2" id="KW-0547">Nucleotide-binding</keyword>
<keyword evidence="5" id="KW-1185">Reference proteome</keyword>
<evidence type="ECO:0000256" key="3">
    <source>
        <dbReference type="ARBA" id="ARBA00022840"/>
    </source>
</evidence>
<keyword evidence="3" id="KW-0067">ATP-binding</keyword>
<dbReference type="EMBL" id="CACRXK020020572">
    <property type="protein sequence ID" value="CAB4034960.1"/>
    <property type="molecule type" value="Genomic_DNA"/>
</dbReference>
<accession>A0A6S7JZZ4</accession>
<dbReference type="PANTHER" id="PTHR43585:SF2">
    <property type="entry name" value="ATP-GRASP ENZYME FSQD"/>
    <property type="match status" value="1"/>
</dbReference>
<dbReference type="Gene3D" id="3.30.470.20">
    <property type="entry name" value="ATP-grasp fold, B domain"/>
    <property type="match status" value="1"/>
</dbReference>
<dbReference type="Proteomes" id="UP001152795">
    <property type="component" value="Unassembled WGS sequence"/>
</dbReference>
<evidence type="ECO:0000256" key="2">
    <source>
        <dbReference type="ARBA" id="ARBA00022741"/>
    </source>
</evidence>
<comment type="caution">
    <text evidence="4">The sequence shown here is derived from an EMBL/GenBank/DDBJ whole genome shotgun (WGS) entry which is preliminary data.</text>
</comment>
<evidence type="ECO:0000313" key="4">
    <source>
        <dbReference type="EMBL" id="CAB4034960.1"/>
    </source>
</evidence>
<reference evidence="4" key="1">
    <citation type="submission" date="2020-04" db="EMBL/GenBank/DDBJ databases">
        <authorList>
            <person name="Alioto T."/>
            <person name="Alioto T."/>
            <person name="Gomez Garrido J."/>
        </authorList>
    </citation>
    <scope>NUCLEOTIDE SEQUENCE</scope>
    <source>
        <strain evidence="4">A484AB</strain>
    </source>
</reference>
<dbReference type="GO" id="GO:0005524">
    <property type="term" value="F:ATP binding"/>
    <property type="evidence" value="ECO:0007669"/>
    <property type="project" value="UniProtKB-UniRule"/>
</dbReference>
<dbReference type="GO" id="GO:0016874">
    <property type="term" value="F:ligase activity"/>
    <property type="evidence" value="ECO:0007669"/>
    <property type="project" value="UniProtKB-KW"/>
</dbReference>
<dbReference type="PANTHER" id="PTHR43585">
    <property type="entry name" value="FUMIPYRROLE BIOSYNTHESIS PROTEIN C"/>
    <property type="match status" value="1"/>
</dbReference>